<dbReference type="KEGG" id="dol:Dole_1447"/>
<dbReference type="AlphaFoldDB" id="A8ZZ98"/>
<dbReference type="RefSeq" id="WP_012174867.1">
    <property type="nucleotide sequence ID" value="NC_009943.1"/>
</dbReference>
<organism evidence="1 2">
    <name type="scientific">Desulfosudis oleivorans (strain DSM 6200 / JCM 39069 / Hxd3)</name>
    <name type="common">Desulfococcus oleovorans</name>
    <dbReference type="NCBI Taxonomy" id="96561"/>
    <lineage>
        <taxon>Bacteria</taxon>
        <taxon>Pseudomonadati</taxon>
        <taxon>Thermodesulfobacteriota</taxon>
        <taxon>Desulfobacteria</taxon>
        <taxon>Desulfobacterales</taxon>
        <taxon>Desulfosudaceae</taxon>
        <taxon>Desulfosudis</taxon>
    </lineage>
</organism>
<reference evidence="1 2" key="1">
    <citation type="submission" date="2007-10" db="EMBL/GenBank/DDBJ databases">
        <title>Complete sequence of Desulfococcus oleovorans Hxd3.</title>
        <authorList>
            <consortium name="US DOE Joint Genome Institute"/>
            <person name="Copeland A."/>
            <person name="Lucas S."/>
            <person name="Lapidus A."/>
            <person name="Barry K."/>
            <person name="Glavina del Rio T."/>
            <person name="Dalin E."/>
            <person name="Tice H."/>
            <person name="Pitluck S."/>
            <person name="Kiss H."/>
            <person name="Brettin T."/>
            <person name="Bruce D."/>
            <person name="Detter J.C."/>
            <person name="Han C."/>
            <person name="Schmutz J."/>
            <person name="Larimer F."/>
            <person name="Land M."/>
            <person name="Hauser L."/>
            <person name="Kyrpides N."/>
            <person name="Kim E."/>
            <person name="Wawrik B."/>
            <person name="Richardson P."/>
        </authorList>
    </citation>
    <scope>NUCLEOTIDE SEQUENCE [LARGE SCALE GENOMIC DNA]</scope>
    <source>
        <strain evidence="2">DSM 6200 / JCM 39069 / Hxd3</strain>
    </source>
</reference>
<evidence type="ECO:0000313" key="1">
    <source>
        <dbReference type="EMBL" id="ABW67251.1"/>
    </source>
</evidence>
<dbReference type="EMBL" id="CP000859">
    <property type="protein sequence ID" value="ABW67251.1"/>
    <property type="molecule type" value="Genomic_DNA"/>
</dbReference>
<proteinExistence type="predicted"/>
<dbReference type="OrthoDB" id="5509045at2"/>
<accession>A8ZZ98</accession>
<protein>
    <submittedName>
        <fullName evidence="1">Uncharacterized protein</fullName>
    </submittedName>
</protein>
<dbReference type="HOGENOM" id="CLU_1459092_0_0_7"/>
<name>A8ZZ98_DESOH</name>
<dbReference type="STRING" id="96561.Dole_1447"/>
<gene>
    <name evidence="1" type="ordered locus">Dole_1447</name>
</gene>
<dbReference type="Proteomes" id="UP000008561">
    <property type="component" value="Chromosome"/>
</dbReference>
<keyword evidence="2" id="KW-1185">Reference proteome</keyword>
<sequence>MQVKGTILLDLVRIIRSEKEKNWQPHLQPQDWEVINGHVVTSAWYPGDLFYRLSYAVYKVSGHSDLDVCFAYGRFTGGNVIKLYKNILVIGDPETSVNRFIARRKLFFGGEYADAEIGRATFGNGWLKFQYTVADPAARGREVATVVAYSVAGGLHELVERTGVDSVRTNITEKNQAFEIYITWT</sequence>
<evidence type="ECO:0000313" key="2">
    <source>
        <dbReference type="Proteomes" id="UP000008561"/>
    </source>
</evidence>